<dbReference type="EMBL" id="JACOFW010000011">
    <property type="protein sequence ID" value="MBC3807926.1"/>
    <property type="molecule type" value="Genomic_DNA"/>
</dbReference>
<comment type="similarity">
    <text evidence="3">Belongs to the peptidase C56 family. HSP31-like subfamily.</text>
</comment>
<dbReference type="RefSeq" id="WP_186923005.1">
    <property type="nucleotide sequence ID" value="NZ_JACOFW010000011.1"/>
</dbReference>
<evidence type="ECO:0000313" key="7">
    <source>
        <dbReference type="Proteomes" id="UP000648257"/>
    </source>
</evidence>
<dbReference type="InterPro" id="IPR029062">
    <property type="entry name" value="Class_I_gatase-like"/>
</dbReference>
<name>A0ABR6X553_9BURK</name>
<protein>
    <submittedName>
        <fullName evidence="6">Type 1 glutamine amidotransferase domain-containing protein</fullName>
    </submittedName>
</protein>
<accession>A0ABR6X553</accession>
<dbReference type="PANTHER" id="PTHR48094:SF11">
    <property type="entry name" value="GLUTATHIONE-INDEPENDENT GLYOXALASE HSP31-RELATED"/>
    <property type="match status" value="1"/>
</dbReference>
<evidence type="ECO:0000256" key="4">
    <source>
        <dbReference type="SAM" id="SignalP"/>
    </source>
</evidence>
<comment type="caution">
    <text evidence="6">The sequence shown here is derived from an EMBL/GenBank/DDBJ whole genome shotgun (WGS) entry which is preliminary data.</text>
</comment>
<keyword evidence="2" id="KW-0456">Lyase</keyword>
<sequence>MLCNRNNSMRPMLLMLVMALCLWCAGTTQAKAHVPLSNTSLAEVTPQSAHLLAATISTEAEKTSQTKSSGRVLFILSSSRFHGNSSLPASVSFGEVVNAWDIFVTAGYAVDFVSPAGGAVPIDPTVLGPRLTARLQDRRIMDGLERTAKPEQIDANLYQAVYYVGGSNAIYQVVDDQNLQHISRKVYERGGVVSAVCHGTAGIARLKLSDGKYLVDGKRVTGYPEEYEDRTAGYFQHFPFLIRQTIEQHGGIFNAPDPEKPHMEIDGRLVTGQNYPSAPLVANAVVQLLQQKTSQ</sequence>
<feature type="signal peptide" evidence="4">
    <location>
        <begin position="1"/>
        <end position="30"/>
    </location>
</feature>
<dbReference type="InterPro" id="IPR050325">
    <property type="entry name" value="Prot/Nucl_acid_deglycase"/>
</dbReference>
<keyword evidence="1" id="KW-0346">Stress response</keyword>
<keyword evidence="6" id="KW-0315">Glutamine amidotransferase</keyword>
<feature type="chain" id="PRO_5047484366" evidence="4">
    <location>
        <begin position="31"/>
        <end position="295"/>
    </location>
</feature>
<dbReference type="PANTHER" id="PTHR48094">
    <property type="entry name" value="PROTEIN/NUCLEIC ACID DEGLYCASE DJ-1-RELATED"/>
    <property type="match status" value="1"/>
</dbReference>
<dbReference type="Proteomes" id="UP000648257">
    <property type="component" value="Unassembled WGS sequence"/>
</dbReference>
<evidence type="ECO:0000256" key="3">
    <source>
        <dbReference type="ARBA" id="ARBA00038493"/>
    </source>
</evidence>
<dbReference type="Gene3D" id="3.40.50.880">
    <property type="match status" value="1"/>
</dbReference>
<evidence type="ECO:0000256" key="2">
    <source>
        <dbReference type="ARBA" id="ARBA00023239"/>
    </source>
</evidence>
<dbReference type="Pfam" id="PF01965">
    <property type="entry name" value="DJ-1_PfpI"/>
    <property type="match status" value="1"/>
</dbReference>
<evidence type="ECO:0000256" key="1">
    <source>
        <dbReference type="ARBA" id="ARBA00023016"/>
    </source>
</evidence>
<reference evidence="6 7" key="1">
    <citation type="submission" date="2020-08" db="EMBL/GenBank/DDBJ databases">
        <title>Novel species isolated from subtropical streams in China.</title>
        <authorList>
            <person name="Lu H."/>
        </authorList>
    </citation>
    <scope>NUCLEOTIDE SEQUENCE [LARGE SCALE GENOMIC DNA]</scope>
    <source>
        <strain evidence="6 7">KACC 16656</strain>
    </source>
</reference>
<organism evidence="6 7">
    <name type="scientific">Undibacterium seohonense</name>
    <dbReference type="NCBI Taxonomy" id="1344950"/>
    <lineage>
        <taxon>Bacteria</taxon>
        <taxon>Pseudomonadati</taxon>
        <taxon>Pseudomonadota</taxon>
        <taxon>Betaproteobacteria</taxon>
        <taxon>Burkholderiales</taxon>
        <taxon>Oxalobacteraceae</taxon>
        <taxon>Undibacterium</taxon>
    </lineage>
</organism>
<proteinExistence type="inferred from homology"/>
<dbReference type="InterPro" id="IPR002818">
    <property type="entry name" value="DJ-1/PfpI"/>
</dbReference>
<gene>
    <name evidence="6" type="ORF">H8K52_11275</name>
</gene>
<keyword evidence="4" id="KW-0732">Signal</keyword>
<keyword evidence="7" id="KW-1185">Reference proteome</keyword>
<evidence type="ECO:0000259" key="5">
    <source>
        <dbReference type="Pfam" id="PF01965"/>
    </source>
</evidence>
<dbReference type="SUPFAM" id="SSF52317">
    <property type="entry name" value="Class I glutamine amidotransferase-like"/>
    <property type="match status" value="1"/>
</dbReference>
<dbReference type="CDD" id="cd03141">
    <property type="entry name" value="GATase1_Hsp31_like"/>
    <property type="match status" value="1"/>
</dbReference>
<feature type="domain" description="DJ-1/PfpI" evidence="5">
    <location>
        <begin position="95"/>
        <end position="286"/>
    </location>
</feature>
<evidence type="ECO:0000313" key="6">
    <source>
        <dbReference type="EMBL" id="MBC3807926.1"/>
    </source>
</evidence>